<reference evidence="2 3" key="1">
    <citation type="journal article" date="2021" name="Sci. Rep.">
        <title>Genome sequencing of the multicellular alga Astrephomene provides insights into convergent evolution of germ-soma differentiation.</title>
        <authorList>
            <person name="Yamashita S."/>
            <person name="Yamamoto K."/>
            <person name="Matsuzaki R."/>
            <person name="Suzuki S."/>
            <person name="Yamaguchi H."/>
            <person name="Hirooka S."/>
            <person name="Minakuchi Y."/>
            <person name="Miyagishima S."/>
            <person name="Kawachi M."/>
            <person name="Toyoda A."/>
            <person name="Nozaki H."/>
        </authorList>
    </citation>
    <scope>NUCLEOTIDE SEQUENCE [LARGE SCALE GENOMIC DNA]</scope>
    <source>
        <strain evidence="2 3">NIES-4017</strain>
    </source>
</reference>
<dbReference type="Proteomes" id="UP001054857">
    <property type="component" value="Unassembled WGS sequence"/>
</dbReference>
<accession>A0AAD3DQB0</accession>
<sequence length="379" mass="39518">MQVKQLREPMNIVVSPGGWKARVQSTPRPYGGPGLCCGGRLPPTNAMAGVGLQVPTSTSSASGNLRHSGLTSSSGQPQQQQQRAPNGPLQTLVRAAKEARVLTSAPPADPLEVSSRLQSTRSWPALQVLALQYQGRLDQASMVAFFRRAAQLGAAASSTSASPSASDKYACSRLLESLALSCAPLVPDMGPATVAALLGTLGALAACGLVDVQGVPYPVVALVQALLLASLPQLHALSGAQLAFSLRGCVLLCPGGLPEVWLDEWLAAAGGPVVAQMPPQALEAVLSSLQELYTVQGWSPGDQWLSDFLRALEGRLGDYDGQGLRRLAVGLAGLEVRPHSDWLGAFRGAFDSRVAAAEMEAHDVAGVLYAFTKLQVAFA</sequence>
<evidence type="ECO:0000256" key="1">
    <source>
        <dbReference type="SAM" id="MobiDB-lite"/>
    </source>
</evidence>
<comment type="caution">
    <text evidence="2">The sequence shown here is derived from an EMBL/GenBank/DDBJ whole genome shotgun (WGS) entry which is preliminary data.</text>
</comment>
<evidence type="ECO:0000313" key="2">
    <source>
        <dbReference type="EMBL" id="GFR46079.1"/>
    </source>
</evidence>
<gene>
    <name evidence="2" type="ORF">Agub_g7546</name>
</gene>
<evidence type="ECO:0000313" key="3">
    <source>
        <dbReference type="Proteomes" id="UP001054857"/>
    </source>
</evidence>
<keyword evidence="3" id="KW-1185">Reference proteome</keyword>
<feature type="region of interest" description="Disordered" evidence="1">
    <location>
        <begin position="51"/>
        <end position="87"/>
    </location>
</feature>
<name>A0AAD3DQB0_9CHLO</name>
<protein>
    <submittedName>
        <fullName evidence="2">Uncharacterized protein</fullName>
    </submittedName>
</protein>
<organism evidence="2 3">
    <name type="scientific">Astrephomene gubernaculifera</name>
    <dbReference type="NCBI Taxonomy" id="47775"/>
    <lineage>
        <taxon>Eukaryota</taxon>
        <taxon>Viridiplantae</taxon>
        <taxon>Chlorophyta</taxon>
        <taxon>core chlorophytes</taxon>
        <taxon>Chlorophyceae</taxon>
        <taxon>CS clade</taxon>
        <taxon>Chlamydomonadales</taxon>
        <taxon>Astrephomenaceae</taxon>
        <taxon>Astrephomene</taxon>
    </lineage>
</organism>
<dbReference type="AlphaFoldDB" id="A0AAD3DQB0"/>
<feature type="compositionally biased region" description="Polar residues" evidence="1">
    <location>
        <begin position="54"/>
        <end position="75"/>
    </location>
</feature>
<dbReference type="EMBL" id="BMAR01000011">
    <property type="protein sequence ID" value="GFR46079.1"/>
    <property type="molecule type" value="Genomic_DNA"/>
</dbReference>
<proteinExistence type="predicted"/>